<dbReference type="SUPFAM" id="SSF52833">
    <property type="entry name" value="Thioredoxin-like"/>
    <property type="match status" value="1"/>
</dbReference>
<name>A0A8K0TCX3_9PEZI</name>
<dbReference type="GO" id="GO:0016491">
    <property type="term" value="F:oxidoreductase activity"/>
    <property type="evidence" value="ECO:0007669"/>
    <property type="project" value="InterPro"/>
</dbReference>
<evidence type="ECO:0000259" key="1">
    <source>
        <dbReference type="Pfam" id="PF01323"/>
    </source>
</evidence>
<dbReference type="AlphaFoldDB" id="A0A8K0TCX3"/>
<dbReference type="PANTHER" id="PTHR13887">
    <property type="entry name" value="GLUTATHIONE S-TRANSFERASE KAPPA"/>
    <property type="match status" value="1"/>
</dbReference>
<organism evidence="2 3">
    <name type="scientific">Plectosphaerella cucumerina</name>
    <dbReference type="NCBI Taxonomy" id="40658"/>
    <lineage>
        <taxon>Eukaryota</taxon>
        <taxon>Fungi</taxon>
        <taxon>Dikarya</taxon>
        <taxon>Ascomycota</taxon>
        <taxon>Pezizomycotina</taxon>
        <taxon>Sordariomycetes</taxon>
        <taxon>Hypocreomycetidae</taxon>
        <taxon>Glomerellales</taxon>
        <taxon>Plectosphaerellaceae</taxon>
        <taxon>Plectosphaerella</taxon>
    </lineage>
</organism>
<comment type="caution">
    <text evidence="2">The sequence shown here is derived from an EMBL/GenBank/DDBJ whole genome shotgun (WGS) entry which is preliminary data.</text>
</comment>
<dbReference type="Gene3D" id="3.40.30.10">
    <property type="entry name" value="Glutaredoxin"/>
    <property type="match status" value="1"/>
</dbReference>
<reference evidence="2" key="1">
    <citation type="journal article" date="2021" name="Nat. Commun.">
        <title>Genetic determinants of endophytism in the Arabidopsis root mycobiome.</title>
        <authorList>
            <person name="Mesny F."/>
            <person name="Miyauchi S."/>
            <person name="Thiergart T."/>
            <person name="Pickel B."/>
            <person name="Atanasova L."/>
            <person name="Karlsson M."/>
            <person name="Huettel B."/>
            <person name="Barry K.W."/>
            <person name="Haridas S."/>
            <person name="Chen C."/>
            <person name="Bauer D."/>
            <person name="Andreopoulos W."/>
            <person name="Pangilinan J."/>
            <person name="LaButti K."/>
            <person name="Riley R."/>
            <person name="Lipzen A."/>
            <person name="Clum A."/>
            <person name="Drula E."/>
            <person name="Henrissat B."/>
            <person name="Kohler A."/>
            <person name="Grigoriev I.V."/>
            <person name="Martin F.M."/>
            <person name="Hacquard S."/>
        </authorList>
    </citation>
    <scope>NUCLEOTIDE SEQUENCE</scope>
    <source>
        <strain evidence="2">MPI-CAGE-AT-0016</strain>
    </source>
</reference>
<dbReference type="EMBL" id="JAGPXD010000003">
    <property type="protein sequence ID" value="KAH7362314.1"/>
    <property type="molecule type" value="Genomic_DNA"/>
</dbReference>
<accession>A0A8K0TCX3</accession>
<evidence type="ECO:0000313" key="2">
    <source>
        <dbReference type="EMBL" id="KAH7362314.1"/>
    </source>
</evidence>
<dbReference type="InterPro" id="IPR036249">
    <property type="entry name" value="Thioredoxin-like_sf"/>
</dbReference>
<evidence type="ECO:0000313" key="3">
    <source>
        <dbReference type="Proteomes" id="UP000813385"/>
    </source>
</evidence>
<dbReference type="OrthoDB" id="1930760at2759"/>
<dbReference type="Pfam" id="PF01323">
    <property type="entry name" value="DSBA"/>
    <property type="match status" value="1"/>
</dbReference>
<keyword evidence="3" id="KW-1185">Reference proteome</keyword>
<dbReference type="InterPro" id="IPR001853">
    <property type="entry name" value="DSBA-like_thioredoxin_dom"/>
</dbReference>
<dbReference type="CDD" id="cd03024">
    <property type="entry name" value="DsbA_FrnE"/>
    <property type="match status" value="1"/>
</dbReference>
<dbReference type="PANTHER" id="PTHR13887:SF41">
    <property type="entry name" value="THIOREDOXIN SUPERFAMILY PROTEIN"/>
    <property type="match status" value="1"/>
</dbReference>
<proteinExistence type="predicted"/>
<sequence length="223" mass="24427">MTNFNIRIISDNVCPWCYVGKARLDKAISLYKRTYPNGAEDTFNISWSPYYLDPTAPTKGIPWPQRAAQKFGADRVAAMESRLRQIGASEGIAFSFNGVTGNTRDSHRVIQLAKARESPAAPDLQSAVVRSIMKSYFEEDGDITSRDMLVAAAARGGLDAEETRRWLEEGKGGDEVDREVQEAFALGVSGVPHFVIDGKHQVGGAQDPSEFIAQFVAIKEGKA</sequence>
<gene>
    <name evidence="2" type="ORF">B0T11DRAFT_255732</name>
</gene>
<dbReference type="Proteomes" id="UP000813385">
    <property type="component" value="Unassembled WGS sequence"/>
</dbReference>
<feature type="domain" description="DSBA-like thioredoxin" evidence="1">
    <location>
        <begin position="6"/>
        <end position="211"/>
    </location>
</feature>
<protein>
    <submittedName>
        <fullName evidence="2">DSBA-like thioredoxin domain-containing protein</fullName>
    </submittedName>
</protein>